<sequence length="91" mass="10676">MARFLQARMGTELAFPRWIRSHRNRNHKVLPRPYRNSLSRVLCRGRRKEFEVRSGAQKVTLSARRFDLCFGSLVFGTDVFLPFQSVEYLSG</sequence>
<evidence type="ECO:0000313" key="1">
    <source>
        <dbReference type="EMBL" id="BAT90692.1"/>
    </source>
</evidence>
<reference evidence="1 2" key="1">
    <citation type="journal article" date="2015" name="Sci. Rep.">
        <title>The power of single molecule real-time sequencing technology in the de novo assembly of a eukaryotic genome.</title>
        <authorList>
            <person name="Sakai H."/>
            <person name="Naito K."/>
            <person name="Ogiso-Tanaka E."/>
            <person name="Takahashi Y."/>
            <person name="Iseki K."/>
            <person name="Muto C."/>
            <person name="Satou K."/>
            <person name="Teruya K."/>
            <person name="Shiroma A."/>
            <person name="Shimoji M."/>
            <person name="Hirano T."/>
            <person name="Itoh T."/>
            <person name="Kaga A."/>
            <person name="Tomooka N."/>
        </authorList>
    </citation>
    <scope>NUCLEOTIDE SEQUENCE [LARGE SCALE GENOMIC DNA]</scope>
    <source>
        <strain evidence="2">cv. Shumari</strain>
    </source>
</reference>
<dbReference type="Proteomes" id="UP000291084">
    <property type="component" value="Chromosome 6"/>
</dbReference>
<proteinExistence type="predicted"/>
<name>A0A0S3SCV1_PHAAN</name>
<dbReference type="AlphaFoldDB" id="A0A0S3SCV1"/>
<protein>
    <submittedName>
        <fullName evidence="1">Uncharacterized protein</fullName>
    </submittedName>
</protein>
<dbReference type="EMBL" id="AP015039">
    <property type="protein sequence ID" value="BAT90692.1"/>
    <property type="molecule type" value="Genomic_DNA"/>
</dbReference>
<gene>
    <name evidence="1" type="primary">Vigan.06G197200</name>
    <name evidence="1" type="ORF">VIGAN_06197200</name>
</gene>
<keyword evidence="2" id="KW-1185">Reference proteome</keyword>
<evidence type="ECO:0000313" key="2">
    <source>
        <dbReference type="Proteomes" id="UP000291084"/>
    </source>
</evidence>
<accession>A0A0S3SCV1</accession>
<organism evidence="1 2">
    <name type="scientific">Vigna angularis var. angularis</name>
    <dbReference type="NCBI Taxonomy" id="157739"/>
    <lineage>
        <taxon>Eukaryota</taxon>
        <taxon>Viridiplantae</taxon>
        <taxon>Streptophyta</taxon>
        <taxon>Embryophyta</taxon>
        <taxon>Tracheophyta</taxon>
        <taxon>Spermatophyta</taxon>
        <taxon>Magnoliopsida</taxon>
        <taxon>eudicotyledons</taxon>
        <taxon>Gunneridae</taxon>
        <taxon>Pentapetalae</taxon>
        <taxon>rosids</taxon>
        <taxon>fabids</taxon>
        <taxon>Fabales</taxon>
        <taxon>Fabaceae</taxon>
        <taxon>Papilionoideae</taxon>
        <taxon>50 kb inversion clade</taxon>
        <taxon>NPAAA clade</taxon>
        <taxon>indigoferoid/millettioid clade</taxon>
        <taxon>Phaseoleae</taxon>
        <taxon>Vigna</taxon>
    </lineage>
</organism>